<proteinExistence type="predicted"/>
<gene>
    <name evidence="1" type="ORF">EYF80_004889</name>
</gene>
<evidence type="ECO:0000313" key="1">
    <source>
        <dbReference type="EMBL" id="TNN84844.1"/>
    </source>
</evidence>
<dbReference type="PROSITE" id="PS51257">
    <property type="entry name" value="PROKAR_LIPOPROTEIN"/>
    <property type="match status" value="1"/>
</dbReference>
<keyword evidence="2" id="KW-1185">Reference proteome</keyword>
<accession>A0A4Z2J4M6</accession>
<comment type="caution">
    <text evidence="1">The sequence shown here is derived from an EMBL/GenBank/DDBJ whole genome shotgun (WGS) entry which is preliminary data.</text>
</comment>
<evidence type="ECO:0000313" key="2">
    <source>
        <dbReference type="Proteomes" id="UP000314294"/>
    </source>
</evidence>
<dbReference type="EMBL" id="SRLO01000024">
    <property type="protein sequence ID" value="TNN84844.1"/>
    <property type="molecule type" value="Genomic_DNA"/>
</dbReference>
<name>A0A4Z2J4M6_9TELE</name>
<organism evidence="1 2">
    <name type="scientific">Liparis tanakae</name>
    <name type="common">Tanaka's snailfish</name>
    <dbReference type="NCBI Taxonomy" id="230148"/>
    <lineage>
        <taxon>Eukaryota</taxon>
        <taxon>Metazoa</taxon>
        <taxon>Chordata</taxon>
        <taxon>Craniata</taxon>
        <taxon>Vertebrata</taxon>
        <taxon>Euteleostomi</taxon>
        <taxon>Actinopterygii</taxon>
        <taxon>Neopterygii</taxon>
        <taxon>Teleostei</taxon>
        <taxon>Neoteleostei</taxon>
        <taxon>Acanthomorphata</taxon>
        <taxon>Eupercaria</taxon>
        <taxon>Perciformes</taxon>
        <taxon>Cottioidei</taxon>
        <taxon>Cottales</taxon>
        <taxon>Liparidae</taxon>
        <taxon>Liparis</taxon>
    </lineage>
</organism>
<sequence>MSQRRFQKNLTPFPSSMTMISALPSAWSACSERSSIQSSRPWNSGGTHYDLSFDARPIDAPRRSTVTSGTI</sequence>
<reference evidence="1 2" key="1">
    <citation type="submission" date="2019-03" db="EMBL/GenBank/DDBJ databases">
        <title>First draft genome of Liparis tanakae, snailfish: a comprehensive survey of snailfish specific genes.</title>
        <authorList>
            <person name="Kim W."/>
            <person name="Song I."/>
            <person name="Jeong J.-H."/>
            <person name="Kim D."/>
            <person name="Kim S."/>
            <person name="Ryu S."/>
            <person name="Song J.Y."/>
            <person name="Lee S.K."/>
        </authorList>
    </citation>
    <scope>NUCLEOTIDE SEQUENCE [LARGE SCALE GENOMIC DNA]</scope>
    <source>
        <tissue evidence="1">Muscle</tissue>
    </source>
</reference>
<protein>
    <submittedName>
        <fullName evidence="1">Uncharacterized protein</fullName>
    </submittedName>
</protein>
<dbReference type="Proteomes" id="UP000314294">
    <property type="component" value="Unassembled WGS sequence"/>
</dbReference>
<dbReference type="AlphaFoldDB" id="A0A4Z2J4M6"/>